<dbReference type="InterPro" id="IPR012902">
    <property type="entry name" value="N_methyl_site"/>
</dbReference>
<evidence type="ECO:0008006" key="8">
    <source>
        <dbReference type="Google" id="ProtNLM"/>
    </source>
</evidence>
<sequence length="178" mass="19015">MKVRGFTLIELLVVLAIIGLLSSIVLASLNTARAKARDAVRKSQVGEFEKALELYFSVNGHYPCGRSNCLSSIVPLTSDPASNPGIELVSGGFISSIPSDPIYPPGTPNVGTSCNTKDGAGYCYCSDGTDSYVLTVNTEDDKGGSDRCYIRVGPSSANFCTYHQFPGTWAHQDCSTRF</sequence>
<proteinExistence type="predicted"/>
<dbReference type="Gene3D" id="3.30.700.10">
    <property type="entry name" value="Glycoprotein, Type 4 Pilin"/>
    <property type="match status" value="1"/>
</dbReference>
<dbReference type="GO" id="GO:0015627">
    <property type="term" value="C:type II protein secretion system complex"/>
    <property type="evidence" value="ECO:0007669"/>
    <property type="project" value="InterPro"/>
</dbReference>
<dbReference type="PANTHER" id="PTHR30093">
    <property type="entry name" value="GENERAL SECRETION PATHWAY PROTEIN G"/>
    <property type="match status" value="1"/>
</dbReference>
<dbReference type="AlphaFoldDB" id="A0A2H0YXX9"/>
<keyword evidence="3" id="KW-0812">Transmembrane</keyword>
<dbReference type="PRINTS" id="PR00813">
    <property type="entry name" value="BCTERIALGSPG"/>
</dbReference>
<keyword evidence="5" id="KW-0472">Membrane</keyword>
<evidence type="ECO:0000256" key="1">
    <source>
        <dbReference type="ARBA" id="ARBA00004167"/>
    </source>
</evidence>
<evidence type="ECO:0000256" key="3">
    <source>
        <dbReference type="ARBA" id="ARBA00022692"/>
    </source>
</evidence>
<dbReference type="GO" id="GO:0016020">
    <property type="term" value="C:membrane"/>
    <property type="evidence" value="ECO:0007669"/>
    <property type="project" value="UniProtKB-SubCell"/>
</dbReference>
<evidence type="ECO:0000256" key="5">
    <source>
        <dbReference type="ARBA" id="ARBA00023136"/>
    </source>
</evidence>
<reference evidence="7" key="1">
    <citation type="submission" date="2017-09" db="EMBL/GenBank/DDBJ databases">
        <title>Depth-based differentiation of microbial function through sediment-hosted aquifers and enrichment of novel symbionts in the deep terrestrial subsurface.</title>
        <authorList>
            <person name="Probst A.J."/>
            <person name="Ladd B."/>
            <person name="Jarett J.K."/>
            <person name="Geller-Mcgrath D.E."/>
            <person name="Sieber C.M.K."/>
            <person name="Emerson J.B."/>
            <person name="Anantharaman K."/>
            <person name="Thomas B.C."/>
            <person name="Malmstrom R."/>
            <person name="Stieglmeier M."/>
            <person name="Klingl A."/>
            <person name="Woyke T."/>
            <person name="Ryan C.M."/>
            <person name="Banfield J.F."/>
        </authorList>
    </citation>
    <scope>NUCLEOTIDE SEQUENCE [LARGE SCALE GENOMIC DNA]</scope>
</reference>
<comment type="caution">
    <text evidence="6">The sequence shown here is derived from an EMBL/GenBank/DDBJ whole genome shotgun (WGS) entry which is preliminary data.</text>
</comment>
<dbReference type="SUPFAM" id="SSF54523">
    <property type="entry name" value="Pili subunits"/>
    <property type="match status" value="1"/>
</dbReference>
<dbReference type="InterPro" id="IPR045584">
    <property type="entry name" value="Pilin-like"/>
</dbReference>
<protein>
    <recommendedName>
        <fullName evidence="8">Type II secretion system protein GspG C-terminal domain-containing protein</fullName>
    </recommendedName>
</protein>
<evidence type="ECO:0000256" key="2">
    <source>
        <dbReference type="ARBA" id="ARBA00022481"/>
    </source>
</evidence>
<accession>A0A2H0YXX9</accession>
<dbReference type="Pfam" id="PF07963">
    <property type="entry name" value="N_methyl"/>
    <property type="match status" value="1"/>
</dbReference>
<keyword evidence="4" id="KW-1133">Transmembrane helix</keyword>
<evidence type="ECO:0000313" key="6">
    <source>
        <dbReference type="EMBL" id="PIS43335.1"/>
    </source>
</evidence>
<dbReference type="PROSITE" id="PS00409">
    <property type="entry name" value="PROKAR_NTER_METHYL"/>
    <property type="match status" value="1"/>
</dbReference>
<dbReference type="Proteomes" id="UP000228687">
    <property type="component" value="Unassembled WGS sequence"/>
</dbReference>
<evidence type="ECO:0000313" key="7">
    <source>
        <dbReference type="Proteomes" id="UP000228687"/>
    </source>
</evidence>
<comment type="subcellular location">
    <subcellularLocation>
        <location evidence="1">Membrane</location>
        <topology evidence="1">Single-pass membrane protein</topology>
    </subcellularLocation>
</comment>
<dbReference type="GO" id="GO:0015628">
    <property type="term" value="P:protein secretion by the type II secretion system"/>
    <property type="evidence" value="ECO:0007669"/>
    <property type="project" value="InterPro"/>
</dbReference>
<dbReference type="NCBIfam" id="TIGR02532">
    <property type="entry name" value="IV_pilin_GFxxxE"/>
    <property type="match status" value="1"/>
</dbReference>
<dbReference type="InterPro" id="IPR000983">
    <property type="entry name" value="Bac_GSPG_pilin"/>
</dbReference>
<evidence type="ECO:0000256" key="4">
    <source>
        <dbReference type="ARBA" id="ARBA00022989"/>
    </source>
</evidence>
<dbReference type="PANTHER" id="PTHR30093:SF44">
    <property type="entry name" value="TYPE II SECRETION SYSTEM CORE PROTEIN G"/>
    <property type="match status" value="1"/>
</dbReference>
<gene>
    <name evidence="6" type="ORF">COT23_01825</name>
</gene>
<keyword evidence="2" id="KW-0488">Methylation</keyword>
<organism evidence="6 7">
    <name type="scientific">Candidatus Kaiserbacteria bacterium CG08_land_8_20_14_0_20_50_21</name>
    <dbReference type="NCBI Taxonomy" id="1974604"/>
    <lineage>
        <taxon>Bacteria</taxon>
        <taxon>Candidatus Kaiseribacteriota</taxon>
    </lineage>
</organism>
<dbReference type="EMBL" id="PEXT01000038">
    <property type="protein sequence ID" value="PIS43335.1"/>
    <property type="molecule type" value="Genomic_DNA"/>
</dbReference>
<name>A0A2H0YXX9_9BACT</name>